<evidence type="ECO:0000256" key="1">
    <source>
        <dbReference type="ARBA" id="ARBA00004651"/>
    </source>
</evidence>
<proteinExistence type="inferred from homology"/>
<keyword evidence="3" id="KW-0813">Transport</keyword>
<reference evidence="10" key="1">
    <citation type="submission" date="2013-08" db="EMBL/GenBank/DDBJ databases">
        <authorList>
            <person name="Mendez C."/>
            <person name="Richter M."/>
            <person name="Ferrer M."/>
            <person name="Sanchez J."/>
        </authorList>
    </citation>
    <scope>NUCLEOTIDE SEQUENCE</scope>
</reference>
<dbReference type="PANTHER" id="PTHR30294">
    <property type="entry name" value="MEMBRANE COMPONENT OF ABC TRANSPORTER YHHJ-RELATED"/>
    <property type="match status" value="1"/>
</dbReference>
<evidence type="ECO:0000256" key="8">
    <source>
        <dbReference type="SAM" id="Phobius"/>
    </source>
</evidence>
<name>T1A8V8_9ZZZZ</name>
<evidence type="ECO:0000256" key="5">
    <source>
        <dbReference type="ARBA" id="ARBA00022692"/>
    </source>
</evidence>
<comment type="caution">
    <text evidence="10">The sequence shown here is derived from an EMBL/GenBank/DDBJ whole genome shotgun (WGS) entry which is preliminary data.</text>
</comment>
<sequence>VLLDGTNSNSALIALGYADQIVSAFSQRYISEFLYRTQPTAVARQVRITLADRPWYNESLNSRWFFVPGVIATLTLVMVVNLTAFAIVREREVGTLEQIMVTPISPFELMAGKMIPFFGIGLLLVAVITLFGTLWFEVPFRGNPLVLLLGTALYLLSTLAVGLAISTVCKTQQQAFATNFFFVNPLFTLSGFSFPIASMPKLLQWLTYLDPVRYYLIIIRATFLKGVGLDILWPQLLALLAIAAALLGLAVVRFRRTMD</sequence>
<keyword evidence="4" id="KW-1003">Cell membrane</keyword>
<reference evidence="10" key="2">
    <citation type="journal article" date="2014" name="ISME J.">
        <title>Microbial stratification in low pH oxic and suboxic macroscopic growths along an acid mine drainage.</title>
        <authorList>
            <person name="Mendez-Garcia C."/>
            <person name="Mesa V."/>
            <person name="Sprenger R.R."/>
            <person name="Richter M."/>
            <person name="Diez M.S."/>
            <person name="Solano J."/>
            <person name="Bargiela R."/>
            <person name="Golyshina O.V."/>
            <person name="Manteca A."/>
            <person name="Ramos J.L."/>
            <person name="Gallego J.R."/>
            <person name="Llorente I."/>
            <person name="Martins Dos Santos V.A."/>
            <person name="Jensen O.N."/>
            <person name="Pelaez A.I."/>
            <person name="Sanchez J."/>
            <person name="Ferrer M."/>
        </authorList>
    </citation>
    <scope>NUCLEOTIDE SEQUENCE</scope>
</reference>
<feature type="non-terminal residue" evidence="10">
    <location>
        <position position="1"/>
    </location>
</feature>
<gene>
    <name evidence="10" type="ORF">B1B_15876</name>
</gene>
<dbReference type="EMBL" id="AUZY01010562">
    <property type="protein sequence ID" value="EQD38290.1"/>
    <property type="molecule type" value="Genomic_DNA"/>
</dbReference>
<keyword evidence="7 8" id="KW-0472">Membrane</keyword>
<evidence type="ECO:0000256" key="2">
    <source>
        <dbReference type="ARBA" id="ARBA00007783"/>
    </source>
</evidence>
<evidence type="ECO:0000256" key="7">
    <source>
        <dbReference type="ARBA" id="ARBA00023136"/>
    </source>
</evidence>
<dbReference type="GO" id="GO:0140359">
    <property type="term" value="F:ABC-type transporter activity"/>
    <property type="evidence" value="ECO:0007669"/>
    <property type="project" value="InterPro"/>
</dbReference>
<organism evidence="10">
    <name type="scientific">mine drainage metagenome</name>
    <dbReference type="NCBI Taxonomy" id="410659"/>
    <lineage>
        <taxon>unclassified sequences</taxon>
        <taxon>metagenomes</taxon>
        <taxon>ecological metagenomes</taxon>
    </lineage>
</organism>
<feature type="transmembrane region" description="Helical" evidence="8">
    <location>
        <begin position="176"/>
        <end position="197"/>
    </location>
</feature>
<evidence type="ECO:0000259" key="9">
    <source>
        <dbReference type="PROSITE" id="PS51012"/>
    </source>
</evidence>
<accession>T1A8V8</accession>
<feature type="transmembrane region" description="Helical" evidence="8">
    <location>
        <begin position="148"/>
        <end position="169"/>
    </location>
</feature>
<dbReference type="AlphaFoldDB" id="T1A8V8"/>
<dbReference type="InterPro" id="IPR013525">
    <property type="entry name" value="ABC2_TM"/>
</dbReference>
<evidence type="ECO:0000256" key="4">
    <source>
        <dbReference type="ARBA" id="ARBA00022475"/>
    </source>
</evidence>
<dbReference type="Pfam" id="PF12698">
    <property type="entry name" value="ABC2_membrane_3"/>
    <property type="match status" value="1"/>
</dbReference>
<keyword evidence="6 8" id="KW-1133">Transmembrane helix</keyword>
<feature type="transmembrane region" description="Helical" evidence="8">
    <location>
        <begin position="231"/>
        <end position="252"/>
    </location>
</feature>
<evidence type="ECO:0000256" key="6">
    <source>
        <dbReference type="ARBA" id="ARBA00022989"/>
    </source>
</evidence>
<dbReference type="GO" id="GO:0005886">
    <property type="term" value="C:plasma membrane"/>
    <property type="evidence" value="ECO:0007669"/>
    <property type="project" value="UniProtKB-SubCell"/>
</dbReference>
<dbReference type="InterPro" id="IPR051449">
    <property type="entry name" value="ABC-2_transporter_component"/>
</dbReference>
<dbReference type="InterPro" id="IPR047817">
    <property type="entry name" value="ABC2_TM_bact-type"/>
</dbReference>
<keyword evidence="5 8" id="KW-0812">Transmembrane</keyword>
<comment type="similarity">
    <text evidence="2">Belongs to the ABC-2 integral membrane protein family.</text>
</comment>
<dbReference type="PROSITE" id="PS51012">
    <property type="entry name" value="ABC_TM2"/>
    <property type="match status" value="1"/>
</dbReference>
<protein>
    <submittedName>
        <fullName evidence="10">ABC transporter, permease protein</fullName>
    </submittedName>
</protein>
<feature type="transmembrane region" description="Helical" evidence="8">
    <location>
        <begin position="115"/>
        <end position="136"/>
    </location>
</feature>
<evidence type="ECO:0000313" key="10">
    <source>
        <dbReference type="EMBL" id="EQD38290.1"/>
    </source>
</evidence>
<dbReference type="PANTHER" id="PTHR30294:SF29">
    <property type="entry name" value="MULTIDRUG ABC TRANSPORTER PERMEASE YBHS-RELATED"/>
    <property type="match status" value="1"/>
</dbReference>
<feature type="transmembrane region" description="Helical" evidence="8">
    <location>
        <begin position="64"/>
        <end position="88"/>
    </location>
</feature>
<feature type="domain" description="ABC transmembrane type-2" evidence="9">
    <location>
        <begin position="15"/>
        <end position="257"/>
    </location>
</feature>
<evidence type="ECO:0000256" key="3">
    <source>
        <dbReference type="ARBA" id="ARBA00022448"/>
    </source>
</evidence>
<comment type="subcellular location">
    <subcellularLocation>
        <location evidence="1">Cell membrane</location>
        <topology evidence="1">Multi-pass membrane protein</topology>
    </subcellularLocation>
</comment>